<dbReference type="PANTHER" id="PTHR24346:SF30">
    <property type="entry name" value="MATERNAL EMBRYONIC LEUCINE ZIPPER KINASE"/>
    <property type="match status" value="1"/>
</dbReference>
<dbReference type="GO" id="GO:0005524">
    <property type="term" value="F:ATP binding"/>
    <property type="evidence" value="ECO:0007669"/>
    <property type="project" value="UniProtKB-KW"/>
</dbReference>
<proteinExistence type="predicted"/>
<keyword evidence="1" id="KW-0547">Nucleotide-binding</keyword>
<feature type="domain" description="Protein kinase" evidence="3">
    <location>
        <begin position="1"/>
        <end position="244"/>
    </location>
</feature>
<protein>
    <recommendedName>
        <fullName evidence="3">Protein kinase domain-containing protein</fullName>
    </recommendedName>
</protein>
<evidence type="ECO:0000256" key="1">
    <source>
        <dbReference type="ARBA" id="ARBA00022741"/>
    </source>
</evidence>
<dbReference type="Pfam" id="PF00069">
    <property type="entry name" value="Pkinase"/>
    <property type="match status" value="1"/>
</dbReference>
<dbReference type="STRING" id="361077.A0A152A3X0"/>
<dbReference type="OMA" id="EENHANW"/>
<evidence type="ECO:0000313" key="5">
    <source>
        <dbReference type="Proteomes" id="UP000076078"/>
    </source>
</evidence>
<dbReference type="InterPro" id="IPR011009">
    <property type="entry name" value="Kinase-like_dom_sf"/>
</dbReference>
<sequence>MNNGKEYALKCIEIKNSRSAFLEARILERVSDHPNIAKLHQVICNKTEIYLVLELVKGCTFMDLMLTHKVIPESCAKKWMIQLTDAMSYIHSKSIIHRDIKAGNVMIDIYGNAKLIDFGVGEENHANWSNMVAGTVTCMSPEMLRDGHYNGYNNDVWSLGVLLFTMVSGFHPFDKDVGGHYRARFNGNNYKTWLMSELVTSTINNNYQVPAGVSWECRDLIEKCMTSIGSPRIKSNVILTHLWFKKCSNDSNISPNGYVIKMPFSPLYKFK</sequence>
<evidence type="ECO:0000256" key="2">
    <source>
        <dbReference type="ARBA" id="ARBA00022840"/>
    </source>
</evidence>
<name>A0A152A3X0_TIELA</name>
<reference evidence="4 5" key="1">
    <citation type="submission" date="2015-12" db="EMBL/GenBank/DDBJ databases">
        <title>Dictyostelia acquired genes for synthesis and detection of signals that induce cell-type specialization by lateral gene transfer from prokaryotes.</title>
        <authorList>
            <person name="Gloeckner G."/>
            <person name="Schaap P."/>
        </authorList>
    </citation>
    <scope>NUCLEOTIDE SEQUENCE [LARGE SCALE GENOMIC DNA]</scope>
    <source>
        <strain evidence="4 5">TK</strain>
    </source>
</reference>
<dbReference type="InterPro" id="IPR000719">
    <property type="entry name" value="Prot_kinase_dom"/>
</dbReference>
<dbReference type="AlphaFoldDB" id="A0A152A3X0"/>
<dbReference type="GO" id="GO:0004674">
    <property type="term" value="F:protein serine/threonine kinase activity"/>
    <property type="evidence" value="ECO:0007669"/>
    <property type="project" value="TreeGrafter"/>
</dbReference>
<dbReference type="OrthoDB" id="10252171at2759"/>
<comment type="caution">
    <text evidence="4">The sequence shown here is derived from an EMBL/GenBank/DDBJ whole genome shotgun (WGS) entry which is preliminary data.</text>
</comment>
<dbReference type="EMBL" id="LODT01000013">
    <property type="protein sequence ID" value="KYR00751.1"/>
    <property type="molecule type" value="Genomic_DNA"/>
</dbReference>
<dbReference type="InterPro" id="IPR008271">
    <property type="entry name" value="Ser/Thr_kinase_AS"/>
</dbReference>
<dbReference type="GO" id="GO:0005737">
    <property type="term" value="C:cytoplasm"/>
    <property type="evidence" value="ECO:0007669"/>
    <property type="project" value="TreeGrafter"/>
</dbReference>
<dbReference type="Gene3D" id="1.10.510.10">
    <property type="entry name" value="Transferase(Phosphotransferase) domain 1"/>
    <property type="match status" value="1"/>
</dbReference>
<organism evidence="4 5">
    <name type="scientific">Tieghemostelium lacteum</name>
    <name type="common">Slime mold</name>
    <name type="synonym">Dictyostelium lacteum</name>
    <dbReference type="NCBI Taxonomy" id="361077"/>
    <lineage>
        <taxon>Eukaryota</taxon>
        <taxon>Amoebozoa</taxon>
        <taxon>Evosea</taxon>
        <taxon>Eumycetozoa</taxon>
        <taxon>Dictyostelia</taxon>
        <taxon>Dictyosteliales</taxon>
        <taxon>Raperosteliaceae</taxon>
        <taxon>Tieghemostelium</taxon>
    </lineage>
</organism>
<dbReference type="InParanoid" id="A0A152A3X0"/>
<dbReference type="PANTHER" id="PTHR24346">
    <property type="entry name" value="MAP/MICROTUBULE AFFINITY-REGULATING KINASE"/>
    <property type="match status" value="1"/>
</dbReference>
<evidence type="ECO:0000313" key="4">
    <source>
        <dbReference type="EMBL" id="KYR00751.1"/>
    </source>
</evidence>
<evidence type="ECO:0000259" key="3">
    <source>
        <dbReference type="PROSITE" id="PS50011"/>
    </source>
</evidence>
<dbReference type="SUPFAM" id="SSF56112">
    <property type="entry name" value="Protein kinase-like (PK-like)"/>
    <property type="match status" value="1"/>
</dbReference>
<accession>A0A152A3X0</accession>
<dbReference type="SMART" id="SM00220">
    <property type="entry name" value="S_TKc"/>
    <property type="match status" value="1"/>
</dbReference>
<dbReference type="Proteomes" id="UP000076078">
    <property type="component" value="Unassembled WGS sequence"/>
</dbReference>
<gene>
    <name evidence="4" type="ORF">DLAC_02794</name>
</gene>
<keyword evidence="2" id="KW-0067">ATP-binding</keyword>
<dbReference type="GO" id="GO:0035556">
    <property type="term" value="P:intracellular signal transduction"/>
    <property type="evidence" value="ECO:0007669"/>
    <property type="project" value="TreeGrafter"/>
</dbReference>
<dbReference type="PROSITE" id="PS50011">
    <property type="entry name" value="PROTEIN_KINASE_DOM"/>
    <property type="match status" value="1"/>
</dbReference>
<dbReference type="PROSITE" id="PS00108">
    <property type="entry name" value="PROTEIN_KINASE_ST"/>
    <property type="match status" value="1"/>
</dbReference>
<keyword evidence="5" id="KW-1185">Reference proteome</keyword>